<proteinExistence type="predicted"/>
<name>A0ABY4CII0_9BACL</name>
<dbReference type="GO" id="GO:0051213">
    <property type="term" value="F:dioxygenase activity"/>
    <property type="evidence" value="ECO:0007669"/>
    <property type="project" value="UniProtKB-KW"/>
</dbReference>
<evidence type="ECO:0000313" key="4">
    <source>
        <dbReference type="Proteomes" id="UP000830167"/>
    </source>
</evidence>
<gene>
    <name evidence="3" type="ORF">LSG31_21070</name>
</gene>
<feature type="domain" description="Extradiol ring-cleavage dioxygenase class III enzyme subunit B" evidence="2">
    <location>
        <begin position="6"/>
        <end position="259"/>
    </location>
</feature>
<dbReference type="Pfam" id="PF02900">
    <property type="entry name" value="LigB"/>
    <property type="match status" value="1"/>
</dbReference>
<dbReference type="PANTHER" id="PTHR30096">
    <property type="entry name" value="4,5-DOPA DIOXYGENASE EXTRADIOL-LIKE PROTEIN"/>
    <property type="match status" value="1"/>
</dbReference>
<dbReference type="EMBL" id="CP089291">
    <property type="protein sequence ID" value="UOF90317.1"/>
    <property type="molecule type" value="Genomic_DNA"/>
</dbReference>
<organism evidence="3 4">
    <name type="scientific">Fodinisporobacter ferrooxydans</name>
    <dbReference type="NCBI Taxonomy" id="2901836"/>
    <lineage>
        <taxon>Bacteria</taxon>
        <taxon>Bacillati</taxon>
        <taxon>Bacillota</taxon>
        <taxon>Bacilli</taxon>
        <taxon>Bacillales</taxon>
        <taxon>Alicyclobacillaceae</taxon>
        <taxon>Fodinisporobacter</taxon>
    </lineage>
</organism>
<keyword evidence="3" id="KW-0223">Dioxygenase</keyword>
<dbReference type="Gene3D" id="3.40.830.10">
    <property type="entry name" value="LigB-like"/>
    <property type="match status" value="1"/>
</dbReference>
<dbReference type="SUPFAM" id="SSF53213">
    <property type="entry name" value="LigB-like"/>
    <property type="match status" value="1"/>
</dbReference>
<evidence type="ECO:0000259" key="2">
    <source>
        <dbReference type="Pfam" id="PF02900"/>
    </source>
</evidence>
<dbReference type="PANTHER" id="PTHR30096:SF9">
    <property type="entry name" value="4-HYDROXYPHENYLACETATE CATABOLISM PROTEIN"/>
    <property type="match status" value="1"/>
</dbReference>
<keyword evidence="4" id="KW-1185">Reference proteome</keyword>
<dbReference type="Proteomes" id="UP000830167">
    <property type="component" value="Chromosome"/>
</dbReference>
<evidence type="ECO:0000256" key="1">
    <source>
        <dbReference type="ARBA" id="ARBA00023002"/>
    </source>
</evidence>
<dbReference type="RefSeq" id="WP_347437012.1">
    <property type="nucleotide sequence ID" value="NZ_CP089291.1"/>
</dbReference>
<protein>
    <submittedName>
        <fullName evidence="3">Extradiol ring-cleavage dioxygenase</fullName>
    </submittedName>
</protein>
<evidence type="ECO:0000313" key="3">
    <source>
        <dbReference type="EMBL" id="UOF90317.1"/>
    </source>
</evidence>
<keyword evidence="1" id="KW-0560">Oxidoreductase</keyword>
<accession>A0ABY4CII0</accession>
<sequence>MSLELAVLTVHAPRICHEEQVADFQKPLVKALKQTKESLYGVKPDVVVIVSTHWMSSFHHFVDATPTHQGILTAFECPELVSNVPYRYPGDAQLASLLAESGQQAGLQVVKVNDPTYVWDYGTVVPLRYLVPHEDIPVIDLSVTWAATLEETYKWGQVIGKVLRESEKRAVFVSSGALAHNLVRGPEKMPTVAEQALDHQFIEYLTSGNLDLAWEMLSQYAKAAGVESGGRHLALLLGVLNGEYRGDFLAYGQSSGSGNVVMTFQSNADSSIQADMGLEQQGA</sequence>
<dbReference type="InterPro" id="IPR004183">
    <property type="entry name" value="Xdiol_dOase_suB"/>
</dbReference>
<reference evidence="3" key="1">
    <citation type="submission" date="2021-12" db="EMBL/GenBank/DDBJ databases">
        <title>Alicyclobacillaceae gen. nov., sp. nov., isolated from chalcocite enrichment system.</title>
        <authorList>
            <person name="Jiang Z."/>
        </authorList>
    </citation>
    <scope>NUCLEOTIDE SEQUENCE</scope>
    <source>
        <strain evidence="3">MYW30-H2</strain>
    </source>
</reference>